<name>A0ABZ0KYF1_9BACL</name>
<dbReference type="InterPro" id="IPR046919">
    <property type="entry name" value="ABC-3C_CTD10"/>
</dbReference>
<protein>
    <recommendedName>
        <fullName evidence="1">ABC-three component systems C-terminal domain-containing protein</fullName>
    </recommendedName>
</protein>
<accession>A0ABZ0KYF1</accession>
<gene>
    <name evidence="2" type="ORF">PGH26_03565</name>
</gene>
<dbReference type="Proteomes" id="UP001303532">
    <property type="component" value="Chromosome"/>
</dbReference>
<evidence type="ECO:0000313" key="2">
    <source>
        <dbReference type="EMBL" id="WOV85019.1"/>
    </source>
</evidence>
<dbReference type="RefSeq" id="WP_323692656.1">
    <property type="nucleotide sequence ID" value="NZ_CP116341.1"/>
</dbReference>
<sequence length="304" mass="35198">MNLEWYEMCYNSKLTELDGTSFEAFFQKVMVQIHSEDFTNAMPWGRLGDRGNDGYLIPEKVLFQCYSPHNINAAKTIQKIDTDFEKARNYWGDHIKKWILVIGGPYVKNDIPTPILNHLLTLKEEHKDQVEIEWWSTELLKTKVLDLPEEKLILLFKRPPSTQEIYAIRVEDVDPVLNQLKGLSMMMPSSIDEDLTPVPVNKVQINKLNDAAEGLIKSGSKQAALIDKYIELSGEEDIFTELASKVNAEYRRLKKKYPNDPNVIFMNLLTYTRYDKATTDKDQAVYLTILAYLFNSCSIFEREL</sequence>
<evidence type="ECO:0000313" key="3">
    <source>
        <dbReference type="Proteomes" id="UP001303532"/>
    </source>
</evidence>
<feature type="domain" description="ABC-three component systems C-terminal" evidence="1">
    <location>
        <begin position="172"/>
        <end position="301"/>
    </location>
</feature>
<evidence type="ECO:0000259" key="1">
    <source>
        <dbReference type="Pfam" id="PF20275"/>
    </source>
</evidence>
<keyword evidence="3" id="KW-1185">Reference proteome</keyword>
<dbReference type="Pfam" id="PF20275">
    <property type="entry name" value="CTD10"/>
    <property type="match status" value="1"/>
</dbReference>
<proteinExistence type="predicted"/>
<dbReference type="EMBL" id="CP116341">
    <property type="protein sequence ID" value="WOV85019.1"/>
    <property type="molecule type" value="Genomic_DNA"/>
</dbReference>
<organism evidence="2 3">
    <name type="scientific">Sporosarcina jeotgali</name>
    <dbReference type="NCBI Taxonomy" id="3020056"/>
    <lineage>
        <taxon>Bacteria</taxon>
        <taxon>Bacillati</taxon>
        <taxon>Bacillota</taxon>
        <taxon>Bacilli</taxon>
        <taxon>Bacillales</taxon>
        <taxon>Caryophanaceae</taxon>
        <taxon>Sporosarcina</taxon>
    </lineage>
</organism>
<reference evidence="2 3" key="1">
    <citation type="submission" date="2023-01" db="EMBL/GenBank/DDBJ databases">
        <title>Sporosarcina sp. nov., isolated from Korean tranditional fermented seafood 'Jeotgal'.</title>
        <authorList>
            <person name="Yang A.-I."/>
        </authorList>
    </citation>
    <scope>NUCLEOTIDE SEQUENCE [LARGE SCALE GENOMIC DNA]</scope>
    <source>
        <strain evidence="2 3">B2O-1</strain>
    </source>
</reference>